<feature type="signal peptide" evidence="1">
    <location>
        <begin position="1"/>
        <end position="20"/>
    </location>
</feature>
<name>A0ABM4CCL8_HYDVU</name>
<sequence length="204" mass="23000">MQRIFKQASVFPFVVLSILCTQLIPKLQFVEKLYSENICTRKHTAEDLALSLALKDRLLKNPLVCIASSKYVLFRQLTKSRNRKAAQSWKAPQNLPDGSQVTYCSDLNKCCKSKKSLNSADTHYSLCRECIHLVTLPASCTPRQLFHITCQDPDHYDACFSSKGRCATNLLSITVVYNSKDVSISLGHSCSCEIFQDSVFSDYI</sequence>
<keyword evidence="1" id="KW-0732">Signal</keyword>
<dbReference type="GeneID" id="101235103"/>
<gene>
    <name evidence="3" type="primary">LOC101235103</name>
</gene>
<evidence type="ECO:0000256" key="1">
    <source>
        <dbReference type="SAM" id="SignalP"/>
    </source>
</evidence>
<dbReference type="RefSeq" id="XP_065659422.1">
    <property type="nucleotide sequence ID" value="XM_065803350.1"/>
</dbReference>
<evidence type="ECO:0000313" key="2">
    <source>
        <dbReference type="Proteomes" id="UP001652625"/>
    </source>
</evidence>
<dbReference type="Proteomes" id="UP001652625">
    <property type="component" value="Chromosome 08"/>
</dbReference>
<accession>A0ABM4CCL8</accession>
<reference evidence="3" key="1">
    <citation type="submission" date="2025-08" db="UniProtKB">
        <authorList>
            <consortium name="RefSeq"/>
        </authorList>
    </citation>
    <scope>IDENTIFICATION</scope>
</reference>
<keyword evidence="2" id="KW-1185">Reference proteome</keyword>
<organism evidence="2 3">
    <name type="scientific">Hydra vulgaris</name>
    <name type="common">Hydra</name>
    <name type="synonym">Hydra attenuata</name>
    <dbReference type="NCBI Taxonomy" id="6087"/>
    <lineage>
        <taxon>Eukaryota</taxon>
        <taxon>Metazoa</taxon>
        <taxon>Cnidaria</taxon>
        <taxon>Hydrozoa</taxon>
        <taxon>Hydroidolina</taxon>
        <taxon>Anthoathecata</taxon>
        <taxon>Aplanulata</taxon>
        <taxon>Hydridae</taxon>
        <taxon>Hydra</taxon>
    </lineage>
</organism>
<protein>
    <submittedName>
        <fullName evidence="3">Uncharacterized protein LOC101235103 isoform X2</fullName>
    </submittedName>
</protein>
<evidence type="ECO:0000313" key="3">
    <source>
        <dbReference type="RefSeq" id="XP_065659422.1"/>
    </source>
</evidence>
<proteinExistence type="predicted"/>
<feature type="chain" id="PRO_5045743412" evidence="1">
    <location>
        <begin position="21"/>
        <end position="204"/>
    </location>
</feature>